<sequence length="179" mass="19606">MANAASQDADEEPSPLTGDPATAPQVAQASQTTQSDNRPADLTSNPEPLPPGHGLDNYSDMYKTIDFIANADRIWEPICQGGKDEFVAGDRKADRGIAFEVLLRDNVPHTVRARMHIIIACAPGQRLHHAQQAVEEARQGIRFHNAEVEVDKALDVLRRAEQTLNIILDWGVHDDTPSA</sequence>
<dbReference type="HOGENOM" id="CLU_1503162_0_0_1"/>
<reference evidence="2 3" key="1">
    <citation type="journal article" date="2014" name="BMC Genomics">
        <title>Genome sequencing of four Aureobasidium pullulans varieties: biotechnological potential, stress tolerance, and description of new species.</title>
        <authorList>
            <person name="Gostin Ar C."/>
            <person name="Ohm R.A."/>
            <person name="Kogej T."/>
            <person name="Sonjak S."/>
            <person name="Turk M."/>
            <person name="Zajc J."/>
            <person name="Zalar P."/>
            <person name="Grube M."/>
            <person name="Sun H."/>
            <person name="Han J."/>
            <person name="Sharma A."/>
            <person name="Chiniquy J."/>
            <person name="Ngan C.Y."/>
            <person name="Lipzen A."/>
            <person name="Barry K."/>
            <person name="Grigoriev I.V."/>
            <person name="Gunde-Cimerman N."/>
        </authorList>
    </citation>
    <scope>NUCLEOTIDE SEQUENCE [LARGE SCALE GENOMIC DNA]</scope>
    <source>
        <strain evidence="2 3">CBS 147.97</strain>
    </source>
</reference>
<organism evidence="2 3">
    <name type="scientific">Aureobasidium namibiae CBS 147.97</name>
    <dbReference type="NCBI Taxonomy" id="1043004"/>
    <lineage>
        <taxon>Eukaryota</taxon>
        <taxon>Fungi</taxon>
        <taxon>Dikarya</taxon>
        <taxon>Ascomycota</taxon>
        <taxon>Pezizomycotina</taxon>
        <taxon>Dothideomycetes</taxon>
        <taxon>Dothideomycetidae</taxon>
        <taxon>Dothideales</taxon>
        <taxon>Saccotheciaceae</taxon>
        <taxon>Aureobasidium</taxon>
    </lineage>
</organism>
<evidence type="ECO:0000256" key="1">
    <source>
        <dbReference type="SAM" id="MobiDB-lite"/>
    </source>
</evidence>
<keyword evidence="3" id="KW-1185">Reference proteome</keyword>
<accession>A0A074WDN6</accession>
<feature type="region of interest" description="Disordered" evidence="1">
    <location>
        <begin position="1"/>
        <end position="56"/>
    </location>
</feature>
<dbReference type="AlphaFoldDB" id="A0A074WDN6"/>
<dbReference type="EMBL" id="KL584720">
    <property type="protein sequence ID" value="KEQ69649.1"/>
    <property type="molecule type" value="Genomic_DNA"/>
</dbReference>
<dbReference type="GeneID" id="25417483"/>
<name>A0A074WDN6_9PEZI</name>
<dbReference type="Proteomes" id="UP000027730">
    <property type="component" value="Unassembled WGS sequence"/>
</dbReference>
<evidence type="ECO:0000313" key="2">
    <source>
        <dbReference type="EMBL" id="KEQ69649.1"/>
    </source>
</evidence>
<gene>
    <name evidence="2" type="ORF">M436DRAFT_85126</name>
</gene>
<feature type="compositionally biased region" description="Polar residues" evidence="1">
    <location>
        <begin position="25"/>
        <end position="46"/>
    </location>
</feature>
<evidence type="ECO:0000313" key="3">
    <source>
        <dbReference type="Proteomes" id="UP000027730"/>
    </source>
</evidence>
<protein>
    <submittedName>
        <fullName evidence="2">Uncharacterized protein</fullName>
    </submittedName>
</protein>
<proteinExistence type="predicted"/>
<dbReference type="RefSeq" id="XP_013423965.1">
    <property type="nucleotide sequence ID" value="XM_013568511.1"/>
</dbReference>